<comment type="caution">
    <text evidence="12">The sequence shown here is derived from an EMBL/GenBank/DDBJ whole genome shotgun (WGS) entry which is preliminary data.</text>
</comment>
<dbReference type="GO" id="GO:0098797">
    <property type="term" value="C:plasma membrane protein complex"/>
    <property type="evidence" value="ECO:0007669"/>
    <property type="project" value="TreeGrafter"/>
</dbReference>
<keyword evidence="5" id="KW-0997">Cell inner membrane</keyword>
<dbReference type="RefSeq" id="WP_119438549.1">
    <property type="nucleotide sequence ID" value="NZ_QWGR01000007.1"/>
</dbReference>
<dbReference type="PANTHER" id="PTHR33446:SF2">
    <property type="entry name" value="PROTEIN TONB"/>
    <property type="match status" value="1"/>
</dbReference>
<evidence type="ECO:0000256" key="1">
    <source>
        <dbReference type="ARBA" id="ARBA00004383"/>
    </source>
</evidence>
<evidence type="ECO:0000256" key="8">
    <source>
        <dbReference type="ARBA" id="ARBA00022989"/>
    </source>
</evidence>
<evidence type="ECO:0000259" key="11">
    <source>
        <dbReference type="PROSITE" id="PS52015"/>
    </source>
</evidence>
<dbReference type="InterPro" id="IPR051045">
    <property type="entry name" value="TonB-dependent_transducer"/>
</dbReference>
<evidence type="ECO:0000256" key="4">
    <source>
        <dbReference type="ARBA" id="ARBA00022475"/>
    </source>
</evidence>
<feature type="transmembrane region" description="Helical" evidence="10">
    <location>
        <begin position="6"/>
        <end position="25"/>
    </location>
</feature>
<evidence type="ECO:0000256" key="3">
    <source>
        <dbReference type="ARBA" id="ARBA00022448"/>
    </source>
</evidence>
<dbReference type="InterPro" id="IPR037682">
    <property type="entry name" value="TonB_C"/>
</dbReference>
<comment type="similarity">
    <text evidence="2">Belongs to the TonB family.</text>
</comment>
<comment type="subcellular location">
    <subcellularLocation>
        <location evidence="1">Cell inner membrane</location>
        <topology evidence="1">Single-pass membrane protein</topology>
        <orientation evidence="1">Periplasmic side</orientation>
    </subcellularLocation>
</comment>
<organism evidence="12 13">
    <name type="scientific">Maribellus luteus</name>
    <dbReference type="NCBI Taxonomy" id="2305463"/>
    <lineage>
        <taxon>Bacteria</taxon>
        <taxon>Pseudomonadati</taxon>
        <taxon>Bacteroidota</taxon>
        <taxon>Bacteroidia</taxon>
        <taxon>Marinilabiliales</taxon>
        <taxon>Prolixibacteraceae</taxon>
        <taxon>Maribellus</taxon>
    </lineage>
</organism>
<dbReference type="GO" id="GO:0031992">
    <property type="term" value="F:energy transducer activity"/>
    <property type="evidence" value="ECO:0007669"/>
    <property type="project" value="TreeGrafter"/>
</dbReference>
<gene>
    <name evidence="12" type="ORF">D1614_13870</name>
</gene>
<feature type="domain" description="TonB C-terminal" evidence="11">
    <location>
        <begin position="382"/>
        <end position="472"/>
    </location>
</feature>
<reference evidence="12 13" key="1">
    <citation type="submission" date="2018-08" db="EMBL/GenBank/DDBJ databases">
        <title>Pallidiluteibacterium maritimus gen. nov., sp. nov., isolated from coastal sediment.</title>
        <authorList>
            <person name="Zhou L.Y."/>
        </authorList>
    </citation>
    <scope>NUCLEOTIDE SEQUENCE [LARGE SCALE GENOMIC DNA]</scope>
    <source>
        <strain evidence="12 13">XSD2</strain>
    </source>
</reference>
<keyword evidence="13" id="KW-1185">Reference proteome</keyword>
<keyword evidence="6 10" id="KW-0812">Transmembrane</keyword>
<accession>A0A399T155</accession>
<dbReference type="Pfam" id="PF05569">
    <property type="entry name" value="Peptidase_M56"/>
    <property type="match status" value="1"/>
</dbReference>
<dbReference type="Gene3D" id="3.30.1150.10">
    <property type="match status" value="1"/>
</dbReference>
<evidence type="ECO:0000256" key="5">
    <source>
        <dbReference type="ARBA" id="ARBA00022519"/>
    </source>
</evidence>
<keyword evidence="3" id="KW-0813">Transport</keyword>
<dbReference type="PROSITE" id="PS52015">
    <property type="entry name" value="TONB_CTD"/>
    <property type="match status" value="1"/>
</dbReference>
<dbReference type="SUPFAM" id="SSF74653">
    <property type="entry name" value="TolA/TonB C-terminal domain"/>
    <property type="match status" value="1"/>
</dbReference>
<dbReference type="Proteomes" id="UP000265926">
    <property type="component" value="Unassembled WGS sequence"/>
</dbReference>
<evidence type="ECO:0000313" key="13">
    <source>
        <dbReference type="Proteomes" id="UP000265926"/>
    </source>
</evidence>
<dbReference type="PANTHER" id="PTHR33446">
    <property type="entry name" value="PROTEIN TONB-RELATED"/>
    <property type="match status" value="1"/>
</dbReference>
<evidence type="ECO:0000256" key="6">
    <source>
        <dbReference type="ARBA" id="ARBA00022692"/>
    </source>
</evidence>
<feature type="transmembrane region" description="Helical" evidence="10">
    <location>
        <begin position="270"/>
        <end position="290"/>
    </location>
</feature>
<dbReference type="AlphaFoldDB" id="A0A399T155"/>
<proteinExistence type="inferred from homology"/>
<dbReference type="GO" id="GO:0055085">
    <property type="term" value="P:transmembrane transport"/>
    <property type="evidence" value="ECO:0007669"/>
    <property type="project" value="InterPro"/>
</dbReference>
<dbReference type="EMBL" id="QWGR01000007">
    <property type="protein sequence ID" value="RIJ47663.1"/>
    <property type="molecule type" value="Genomic_DNA"/>
</dbReference>
<dbReference type="GO" id="GO:0015031">
    <property type="term" value="P:protein transport"/>
    <property type="evidence" value="ECO:0007669"/>
    <property type="project" value="UniProtKB-KW"/>
</dbReference>
<dbReference type="InterPro" id="IPR006260">
    <property type="entry name" value="TonB/TolA_C"/>
</dbReference>
<keyword evidence="7" id="KW-0653">Protein transport</keyword>
<evidence type="ECO:0000256" key="10">
    <source>
        <dbReference type="SAM" id="Phobius"/>
    </source>
</evidence>
<evidence type="ECO:0000256" key="7">
    <source>
        <dbReference type="ARBA" id="ARBA00022927"/>
    </source>
</evidence>
<sequence length="472" mass="53514">MNSAVNFLVESGISLSMLSLIYILFLRKETFFRLNRLFLLASVAFSVLLPFLHFRVYEAQPIMLAEVTVTPYRNLMEAVTIYGQDLSGSVVKTISSNWLIMFVYLLGLLFFTLRFALKLNQVFKLIRKNPVQTSGKIKFVLLETEMSPFSFLNYVFVNPQRREDKDYKEVLAHEMEHIRQGHTFDVLILEVLTILQWFNPFMWMLKSVIRENHEFLADRAVLNSGVNAARYKQLLLNQALGLQPEVANHFNSSLIKKRIKMISKIKSSKLANIKYVAGAISIIALVTVFACENKETMDMEANTDKSASLQLSIEDGKIKLSGEDADIQKIEEILSAGNIRVSKDSLGNTYMWSEKSQKSAYVGNEDTDNVFLIVEDMPVFPGGELALRKYIANTVKYPVLAQENGIQGKVYVTFVVGKDGYVKDARIARGVDPVLDKEALRVVNTLPQWKPGKQKGKFVDVSYTVPINFALQ</sequence>
<dbReference type="Pfam" id="PF03544">
    <property type="entry name" value="TonB_C"/>
    <property type="match status" value="1"/>
</dbReference>
<dbReference type="NCBIfam" id="TIGR01352">
    <property type="entry name" value="tonB_Cterm"/>
    <property type="match status" value="1"/>
</dbReference>
<dbReference type="FunFam" id="3.30.1150.10:FF:000002">
    <property type="entry name" value="Energy transducer TonB"/>
    <property type="match status" value="1"/>
</dbReference>
<evidence type="ECO:0000256" key="2">
    <source>
        <dbReference type="ARBA" id="ARBA00006555"/>
    </source>
</evidence>
<dbReference type="CDD" id="cd07341">
    <property type="entry name" value="M56_BlaR1_MecR1_like"/>
    <property type="match status" value="1"/>
</dbReference>
<protein>
    <submittedName>
        <fullName evidence="12">M56 family peptidase</fullName>
    </submittedName>
</protein>
<evidence type="ECO:0000256" key="9">
    <source>
        <dbReference type="ARBA" id="ARBA00023136"/>
    </source>
</evidence>
<keyword evidence="4" id="KW-1003">Cell membrane</keyword>
<keyword evidence="9 10" id="KW-0472">Membrane</keyword>
<feature type="transmembrane region" description="Helical" evidence="10">
    <location>
        <begin position="37"/>
        <end position="54"/>
    </location>
</feature>
<dbReference type="OrthoDB" id="9814002at2"/>
<keyword evidence="8 10" id="KW-1133">Transmembrane helix</keyword>
<feature type="transmembrane region" description="Helical" evidence="10">
    <location>
        <begin position="98"/>
        <end position="117"/>
    </location>
</feature>
<name>A0A399T155_9BACT</name>
<evidence type="ECO:0000313" key="12">
    <source>
        <dbReference type="EMBL" id="RIJ47663.1"/>
    </source>
</evidence>
<dbReference type="InterPro" id="IPR008756">
    <property type="entry name" value="Peptidase_M56"/>
</dbReference>